<dbReference type="PANTHER" id="PTHR30349:SF41">
    <property type="entry name" value="INTEGRASE_RECOMBINASE PROTEIN MJ0367-RELATED"/>
    <property type="match status" value="1"/>
</dbReference>
<dbReference type="InterPro" id="IPR050090">
    <property type="entry name" value="Tyrosine_recombinase_XerCD"/>
</dbReference>
<evidence type="ECO:0000256" key="1">
    <source>
        <dbReference type="ARBA" id="ARBA00008857"/>
    </source>
</evidence>
<dbReference type="InterPro" id="IPR013762">
    <property type="entry name" value="Integrase-like_cat_sf"/>
</dbReference>
<proteinExistence type="inferred from homology"/>
<keyword evidence="4" id="KW-0233">DNA recombination</keyword>
<name>A0ABQ5WWA5_9PROT</name>
<dbReference type="RefSeq" id="WP_099286656.1">
    <property type="nucleotide sequence ID" value="NZ_BEWP01000006.1"/>
</dbReference>
<dbReference type="Gene3D" id="1.10.150.130">
    <property type="match status" value="1"/>
</dbReference>
<keyword evidence="2" id="KW-0229">DNA integration</keyword>
<dbReference type="InterPro" id="IPR010998">
    <property type="entry name" value="Integrase_recombinase_N"/>
</dbReference>
<sequence length="369" mass="42398">MSLKIVKRHNTNNLYIRGTIRGTSVCESTGTSDPTRAEEFRAKREAELWTESIYGKKATVTFAHAVAAYLEAEERSETTKFHLRRLLNYFGTTRLIEIAQPQLDDAYRKILRDGIAASSATKMRGVLTPLRAVLEFAAIRQWCDRPAFDTPRIQRGRTTYLKPAEVRRLIDAAAPHLKPLLTFLVGTGVRMSEALDLEWKDVDLRGKQAVVWQKQGNERRLELVPVVMEALKALPHRHGHVFRPVQIRRRFKGADPERIIGERYHNNGRTSGGQIKSGWAAACRKAKLPGKFRVWIPKGETTERRVFVPDITPHDLRHTWATWHYCLHKDLLRLKDEGGWSTINMVTRYAKQMSIVYIAEVKEFISSYK</sequence>
<dbReference type="Pfam" id="PF00589">
    <property type="entry name" value="Phage_integrase"/>
    <property type="match status" value="1"/>
</dbReference>
<dbReference type="Gene3D" id="1.10.443.10">
    <property type="entry name" value="Intergrase catalytic core"/>
    <property type="match status" value="1"/>
</dbReference>
<evidence type="ECO:0000256" key="4">
    <source>
        <dbReference type="ARBA" id="ARBA00023172"/>
    </source>
</evidence>
<evidence type="ECO:0000313" key="7">
    <source>
        <dbReference type="Proteomes" id="UP001156629"/>
    </source>
</evidence>
<comment type="caution">
    <text evidence="6">The sequence shown here is derived from an EMBL/GenBank/DDBJ whole genome shotgun (WGS) entry which is preliminary data.</text>
</comment>
<keyword evidence="7" id="KW-1185">Reference proteome</keyword>
<protein>
    <submittedName>
        <fullName evidence="6">Integrase</fullName>
    </submittedName>
</protein>
<dbReference type="GeneID" id="76194781"/>
<gene>
    <name evidence="6" type="ORF">GCM10007870_27750</name>
</gene>
<dbReference type="InterPro" id="IPR002104">
    <property type="entry name" value="Integrase_catalytic"/>
</dbReference>
<organism evidence="6 7">
    <name type="scientific">Gluconobacter kondonii</name>
    <dbReference type="NCBI Taxonomy" id="941463"/>
    <lineage>
        <taxon>Bacteria</taxon>
        <taxon>Pseudomonadati</taxon>
        <taxon>Pseudomonadota</taxon>
        <taxon>Alphaproteobacteria</taxon>
        <taxon>Acetobacterales</taxon>
        <taxon>Acetobacteraceae</taxon>
        <taxon>Gluconobacter</taxon>
    </lineage>
</organism>
<dbReference type="EMBL" id="BSNV01000049">
    <property type="protein sequence ID" value="GLQ67190.1"/>
    <property type="molecule type" value="Genomic_DNA"/>
</dbReference>
<evidence type="ECO:0000256" key="2">
    <source>
        <dbReference type="ARBA" id="ARBA00022908"/>
    </source>
</evidence>
<evidence type="ECO:0000259" key="5">
    <source>
        <dbReference type="PROSITE" id="PS51898"/>
    </source>
</evidence>
<dbReference type="PANTHER" id="PTHR30349">
    <property type="entry name" value="PHAGE INTEGRASE-RELATED"/>
    <property type="match status" value="1"/>
</dbReference>
<dbReference type="Proteomes" id="UP001156629">
    <property type="component" value="Unassembled WGS sequence"/>
</dbReference>
<dbReference type="CDD" id="cd00796">
    <property type="entry name" value="INT_Rci_Hp1_C"/>
    <property type="match status" value="1"/>
</dbReference>
<dbReference type="InterPro" id="IPR011010">
    <property type="entry name" value="DNA_brk_join_enz"/>
</dbReference>
<dbReference type="PROSITE" id="PS51898">
    <property type="entry name" value="TYR_RECOMBINASE"/>
    <property type="match status" value="1"/>
</dbReference>
<accession>A0ABQ5WWA5</accession>
<evidence type="ECO:0000256" key="3">
    <source>
        <dbReference type="ARBA" id="ARBA00023125"/>
    </source>
</evidence>
<evidence type="ECO:0000313" key="6">
    <source>
        <dbReference type="EMBL" id="GLQ67190.1"/>
    </source>
</evidence>
<keyword evidence="3" id="KW-0238">DNA-binding</keyword>
<feature type="domain" description="Tyr recombinase" evidence="5">
    <location>
        <begin position="156"/>
        <end position="363"/>
    </location>
</feature>
<comment type="similarity">
    <text evidence="1">Belongs to the 'phage' integrase family.</text>
</comment>
<reference evidence="7" key="1">
    <citation type="journal article" date="2019" name="Int. J. Syst. Evol. Microbiol.">
        <title>The Global Catalogue of Microorganisms (GCM) 10K type strain sequencing project: providing services to taxonomists for standard genome sequencing and annotation.</title>
        <authorList>
            <consortium name="The Broad Institute Genomics Platform"/>
            <consortium name="The Broad Institute Genome Sequencing Center for Infectious Disease"/>
            <person name="Wu L."/>
            <person name="Ma J."/>
        </authorList>
    </citation>
    <scope>NUCLEOTIDE SEQUENCE [LARGE SCALE GENOMIC DNA]</scope>
    <source>
        <strain evidence="7">NBRC 3266</strain>
    </source>
</reference>
<dbReference type="SUPFAM" id="SSF56349">
    <property type="entry name" value="DNA breaking-rejoining enzymes"/>
    <property type="match status" value="1"/>
</dbReference>